<accession>A0A0X8JHU3</accession>
<name>A0A0X8JHU3_9BACT</name>
<dbReference type="Proteomes" id="UP000069241">
    <property type="component" value="Chromosome"/>
</dbReference>
<dbReference type="KEGG" id="dfi:AXF13_01685"/>
<proteinExistence type="predicted"/>
<evidence type="ECO:0000313" key="1">
    <source>
        <dbReference type="EMBL" id="AMD88931.1"/>
    </source>
</evidence>
<reference evidence="2" key="1">
    <citation type="submission" date="2016-02" db="EMBL/GenBank/DDBJ databases">
        <authorList>
            <person name="Holder M.E."/>
            <person name="Ajami N.J."/>
            <person name="Petrosino J.F."/>
        </authorList>
    </citation>
    <scope>NUCLEOTIDE SEQUENCE [LARGE SCALE GENOMIC DNA]</scope>
    <source>
        <strain evidence="2">CCUG 45958</strain>
    </source>
</reference>
<dbReference type="STRING" id="44742.AXF13_01685"/>
<keyword evidence="2" id="KW-1185">Reference proteome</keyword>
<organism evidence="1 2">
    <name type="scientific">Desulfovibrio fairfieldensis</name>
    <dbReference type="NCBI Taxonomy" id="44742"/>
    <lineage>
        <taxon>Bacteria</taxon>
        <taxon>Pseudomonadati</taxon>
        <taxon>Thermodesulfobacteriota</taxon>
        <taxon>Desulfovibrionia</taxon>
        <taxon>Desulfovibrionales</taxon>
        <taxon>Desulfovibrionaceae</taxon>
        <taxon>Desulfovibrio</taxon>
    </lineage>
</organism>
<sequence>MQFRLLPGCQGSRQPFSALQALGDLEAAVSACVILSATFVRGYSITHAYQPRLTVEWGKQ</sequence>
<gene>
    <name evidence="1" type="ORF">AXF13_01685</name>
</gene>
<evidence type="ECO:0000313" key="2">
    <source>
        <dbReference type="Proteomes" id="UP000069241"/>
    </source>
</evidence>
<dbReference type="EMBL" id="CP014229">
    <property type="protein sequence ID" value="AMD88931.1"/>
    <property type="molecule type" value="Genomic_DNA"/>
</dbReference>
<protein>
    <submittedName>
        <fullName evidence="1">Uncharacterized protein</fullName>
    </submittedName>
</protein>
<dbReference type="AlphaFoldDB" id="A0A0X8JHU3"/>